<accession>A0A8J2X565</accession>
<feature type="compositionally biased region" description="Acidic residues" evidence="1">
    <location>
        <begin position="169"/>
        <end position="186"/>
    </location>
</feature>
<evidence type="ECO:0008006" key="4">
    <source>
        <dbReference type="Google" id="ProtNLM"/>
    </source>
</evidence>
<dbReference type="SUPFAM" id="SSF48452">
    <property type="entry name" value="TPR-like"/>
    <property type="match status" value="1"/>
</dbReference>
<name>A0A8J2X565_9STRA</name>
<proteinExistence type="predicted"/>
<dbReference type="InterPro" id="IPR019410">
    <property type="entry name" value="Methyltransf_16"/>
</dbReference>
<dbReference type="Gene3D" id="1.25.40.10">
    <property type="entry name" value="Tetratricopeptide repeat domain"/>
    <property type="match status" value="1"/>
</dbReference>
<dbReference type="InterPro" id="IPR029063">
    <property type="entry name" value="SAM-dependent_MTases_sf"/>
</dbReference>
<reference evidence="2" key="1">
    <citation type="submission" date="2021-11" db="EMBL/GenBank/DDBJ databases">
        <authorList>
            <consortium name="Genoscope - CEA"/>
            <person name="William W."/>
        </authorList>
    </citation>
    <scope>NUCLEOTIDE SEQUENCE</scope>
</reference>
<protein>
    <recommendedName>
        <fullName evidence="4">Calmodulin-lysine N-methyltransferase</fullName>
    </recommendedName>
</protein>
<evidence type="ECO:0000313" key="3">
    <source>
        <dbReference type="Proteomes" id="UP000789595"/>
    </source>
</evidence>
<evidence type="ECO:0000256" key="1">
    <source>
        <dbReference type="SAM" id="MobiDB-lite"/>
    </source>
</evidence>
<dbReference type="SUPFAM" id="SSF53335">
    <property type="entry name" value="S-adenosyl-L-methionine-dependent methyltransferases"/>
    <property type="match status" value="1"/>
</dbReference>
<dbReference type="EMBL" id="CAKKNE010000004">
    <property type="protein sequence ID" value="CAH0375446.1"/>
    <property type="molecule type" value="Genomic_DNA"/>
</dbReference>
<dbReference type="PANTHER" id="PTHR14614:SF109">
    <property type="entry name" value="RIBOSOMAL LYSINE N-METHYLTRANSFERASE 5"/>
    <property type="match status" value="1"/>
</dbReference>
<evidence type="ECO:0000313" key="2">
    <source>
        <dbReference type="EMBL" id="CAH0375446.1"/>
    </source>
</evidence>
<feature type="region of interest" description="Disordered" evidence="1">
    <location>
        <begin position="165"/>
        <end position="187"/>
    </location>
</feature>
<dbReference type="CDD" id="cd02440">
    <property type="entry name" value="AdoMet_MTases"/>
    <property type="match status" value="1"/>
</dbReference>
<sequence>MPPLKLVELVKQRGQSSSTTARKAFVNAAAATAAKEQGNKLLAQNDLLAAYAQYSAGLASADASDAAKLFGNRSAAALKLGWPDAAIEDACAAVSADVTYARGWFRLAAALVEAGDPLATDACGYAADLAPRDPGPARLFERARHEDAERYKPGKATMVAVAVAPAPAETEETDAADDSDASDGDDASERVVSLALATRTQTSGGTVWDASVLLASWLATDPTIVRGRNVLELGAGCGAVGLSCAALGARHVALTDFDAGVVELLKENARNNYLRAGCDCYELDVAKPPTEPRAEFDLVVGSECVYYGACDAVPALVEASVGKDGDLCGVFCMADSRAGIDAFATAARKRFRYERRPFPRPLRRRARRLNAELAAENTYSLHLLYRM</sequence>
<keyword evidence="3" id="KW-1185">Reference proteome</keyword>
<dbReference type="PANTHER" id="PTHR14614">
    <property type="entry name" value="HEPATOCELLULAR CARCINOMA-ASSOCIATED ANTIGEN"/>
    <property type="match status" value="1"/>
</dbReference>
<dbReference type="OrthoDB" id="46564at2759"/>
<organism evidence="2 3">
    <name type="scientific">Pelagomonas calceolata</name>
    <dbReference type="NCBI Taxonomy" id="35677"/>
    <lineage>
        <taxon>Eukaryota</taxon>
        <taxon>Sar</taxon>
        <taxon>Stramenopiles</taxon>
        <taxon>Ochrophyta</taxon>
        <taxon>Pelagophyceae</taxon>
        <taxon>Pelagomonadales</taxon>
        <taxon>Pelagomonadaceae</taxon>
        <taxon>Pelagomonas</taxon>
    </lineage>
</organism>
<dbReference type="Gene3D" id="3.40.50.150">
    <property type="entry name" value="Vaccinia Virus protein VP39"/>
    <property type="match status" value="1"/>
</dbReference>
<dbReference type="InterPro" id="IPR011990">
    <property type="entry name" value="TPR-like_helical_dom_sf"/>
</dbReference>
<dbReference type="Pfam" id="PF10294">
    <property type="entry name" value="Methyltransf_16"/>
    <property type="match status" value="1"/>
</dbReference>
<dbReference type="AlphaFoldDB" id="A0A8J2X565"/>
<gene>
    <name evidence="2" type="ORF">PECAL_4P27810</name>
</gene>
<comment type="caution">
    <text evidence="2">The sequence shown here is derived from an EMBL/GenBank/DDBJ whole genome shotgun (WGS) entry which is preliminary data.</text>
</comment>
<dbReference type="Proteomes" id="UP000789595">
    <property type="component" value="Unassembled WGS sequence"/>
</dbReference>